<evidence type="ECO:0000313" key="9">
    <source>
        <dbReference type="EMBL" id="EPQ57524.1"/>
    </source>
</evidence>
<name>S7RW59_GLOTA</name>
<evidence type="ECO:0000256" key="4">
    <source>
        <dbReference type="ARBA" id="ARBA00023125"/>
    </source>
</evidence>
<sequence length="146" mass="16541">MAKRKVASPSEDENEQEYSKSESSSEEEAKPLAKRAKPSKYAPARKCKKADPESSGGQDDDEGDEVQVHMTKDGEQYVDLGKKKRATVRSFKGQVYVDIREFYGEDGDEKPGKKGVSLNLEQWETLKKSIETIDRLSRQQPSKRKK</sequence>
<feature type="compositionally biased region" description="Basic residues" evidence="7">
    <location>
        <begin position="32"/>
        <end position="48"/>
    </location>
</feature>
<keyword evidence="5" id="KW-0804">Transcription</keyword>
<evidence type="ECO:0000259" key="8">
    <source>
        <dbReference type="Pfam" id="PF02229"/>
    </source>
</evidence>
<reference evidence="9 10" key="1">
    <citation type="journal article" date="2012" name="Science">
        <title>The Paleozoic origin of enzymatic lignin decomposition reconstructed from 31 fungal genomes.</title>
        <authorList>
            <person name="Floudas D."/>
            <person name="Binder M."/>
            <person name="Riley R."/>
            <person name="Barry K."/>
            <person name="Blanchette R.A."/>
            <person name="Henrissat B."/>
            <person name="Martinez A.T."/>
            <person name="Otillar R."/>
            <person name="Spatafora J.W."/>
            <person name="Yadav J.S."/>
            <person name="Aerts A."/>
            <person name="Benoit I."/>
            <person name="Boyd A."/>
            <person name="Carlson A."/>
            <person name="Copeland A."/>
            <person name="Coutinho P.M."/>
            <person name="de Vries R.P."/>
            <person name="Ferreira P."/>
            <person name="Findley K."/>
            <person name="Foster B."/>
            <person name="Gaskell J."/>
            <person name="Glotzer D."/>
            <person name="Gorecki P."/>
            <person name="Heitman J."/>
            <person name="Hesse C."/>
            <person name="Hori C."/>
            <person name="Igarashi K."/>
            <person name="Jurgens J.A."/>
            <person name="Kallen N."/>
            <person name="Kersten P."/>
            <person name="Kohler A."/>
            <person name="Kuees U."/>
            <person name="Kumar T.K.A."/>
            <person name="Kuo A."/>
            <person name="LaButti K."/>
            <person name="Larrondo L.F."/>
            <person name="Lindquist E."/>
            <person name="Ling A."/>
            <person name="Lombard V."/>
            <person name="Lucas S."/>
            <person name="Lundell T."/>
            <person name="Martin R."/>
            <person name="McLaughlin D.J."/>
            <person name="Morgenstern I."/>
            <person name="Morin E."/>
            <person name="Murat C."/>
            <person name="Nagy L.G."/>
            <person name="Nolan M."/>
            <person name="Ohm R.A."/>
            <person name="Patyshakuliyeva A."/>
            <person name="Rokas A."/>
            <person name="Ruiz-Duenas F.J."/>
            <person name="Sabat G."/>
            <person name="Salamov A."/>
            <person name="Samejima M."/>
            <person name="Schmutz J."/>
            <person name="Slot J.C."/>
            <person name="St John F."/>
            <person name="Stenlid J."/>
            <person name="Sun H."/>
            <person name="Sun S."/>
            <person name="Syed K."/>
            <person name="Tsang A."/>
            <person name="Wiebenga A."/>
            <person name="Young D."/>
            <person name="Pisabarro A."/>
            <person name="Eastwood D.C."/>
            <person name="Martin F."/>
            <person name="Cullen D."/>
            <person name="Grigoriev I.V."/>
            <person name="Hibbett D.S."/>
        </authorList>
    </citation>
    <scope>NUCLEOTIDE SEQUENCE [LARGE SCALE GENOMIC DNA]</scope>
    <source>
        <strain evidence="9 10">ATCC 11539</strain>
    </source>
</reference>
<dbReference type="GO" id="GO:0060261">
    <property type="term" value="P:positive regulation of transcription initiation by RNA polymerase II"/>
    <property type="evidence" value="ECO:0007669"/>
    <property type="project" value="InterPro"/>
</dbReference>
<dbReference type="KEGG" id="gtr:GLOTRDRAFT_127878"/>
<protein>
    <submittedName>
        <fullName evidence="9">PC4-domain-containing protein</fullName>
    </submittedName>
</protein>
<keyword evidence="4" id="KW-0238">DNA-binding</keyword>
<dbReference type="Proteomes" id="UP000030669">
    <property type="component" value="Unassembled WGS sequence"/>
</dbReference>
<comment type="similarity">
    <text evidence="2">Belongs to the transcriptional coactivator PC4 family.</text>
</comment>
<keyword evidence="3" id="KW-0805">Transcription regulation</keyword>
<feature type="compositionally biased region" description="Basic and acidic residues" evidence="7">
    <location>
        <begin position="66"/>
        <end position="75"/>
    </location>
</feature>
<organism evidence="9 10">
    <name type="scientific">Gloeophyllum trabeum (strain ATCC 11539 / FP-39264 / Madison 617)</name>
    <name type="common">Brown rot fungus</name>
    <dbReference type="NCBI Taxonomy" id="670483"/>
    <lineage>
        <taxon>Eukaryota</taxon>
        <taxon>Fungi</taxon>
        <taxon>Dikarya</taxon>
        <taxon>Basidiomycota</taxon>
        <taxon>Agaricomycotina</taxon>
        <taxon>Agaricomycetes</taxon>
        <taxon>Gloeophyllales</taxon>
        <taxon>Gloeophyllaceae</taxon>
        <taxon>Gloeophyllum</taxon>
    </lineage>
</organism>
<dbReference type="AlphaFoldDB" id="S7RW59"/>
<keyword evidence="10" id="KW-1185">Reference proteome</keyword>
<dbReference type="GO" id="GO:0005634">
    <property type="term" value="C:nucleus"/>
    <property type="evidence" value="ECO:0007669"/>
    <property type="project" value="UniProtKB-SubCell"/>
</dbReference>
<evidence type="ECO:0000256" key="3">
    <source>
        <dbReference type="ARBA" id="ARBA00023015"/>
    </source>
</evidence>
<evidence type="ECO:0000256" key="6">
    <source>
        <dbReference type="ARBA" id="ARBA00023242"/>
    </source>
</evidence>
<dbReference type="EMBL" id="KB469299">
    <property type="protein sequence ID" value="EPQ57524.1"/>
    <property type="molecule type" value="Genomic_DNA"/>
</dbReference>
<dbReference type="SUPFAM" id="SSF54447">
    <property type="entry name" value="ssDNA-binding transcriptional regulator domain"/>
    <property type="match status" value="1"/>
</dbReference>
<evidence type="ECO:0000256" key="1">
    <source>
        <dbReference type="ARBA" id="ARBA00004123"/>
    </source>
</evidence>
<dbReference type="OMA" id="VTINEFR"/>
<dbReference type="HOGENOM" id="CLU_104273_1_0_1"/>
<dbReference type="Gene3D" id="2.30.31.10">
    <property type="entry name" value="Transcriptional Coactivator Pc4, Chain A"/>
    <property type="match status" value="1"/>
</dbReference>
<dbReference type="PANTHER" id="PTHR13215">
    <property type="entry name" value="RNA POLYMERASE II TRANSCRIPTIONAL COACTIVATOR"/>
    <property type="match status" value="1"/>
</dbReference>
<evidence type="ECO:0000313" key="10">
    <source>
        <dbReference type="Proteomes" id="UP000030669"/>
    </source>
</evidence>
<gene>
    <name evidence="9" type="ORF">GLOTRDRAFT_127878</name>
</gene>
<accession>S7RW59</accession>
<feature type="domain" description="Transcriptional coactivator p15 (PC4) C-terminal" evidence="8">
    <location>
        <begin position="79"/>
        <end position="128"/>
    </location>
</feature>
<dbReference type="InterPro" id="IPR045125">
    <property type="entry name" value="Sub1/Tcp4-like"/>
</dbReference>
<dbReference type="InterPro" id="IPR003173">
    <property type="entry name" value="PC4_C"/>
</dbReference>
<dbReference type="RefSeq" id="XP_007864609.1">
    <property type="nucleotide sequence ID" value="XM_007866418.1"/>
</dbReference>
<dbReference type="Pfam" id="PF02229">
    <property type="entry name" value="PC4"/>
    <property type="match status" value="1"/>
</dbReference>
<dbReference type="GeneID" id="19301615"/>
<dbReference type="eggNOG" id="KOG2712">
    <property type="taxonomic scope" value="Eukaryota"/>
</dbReference>
<feature type="region of interest" description="Disordered" evidence="7">
    <location>
        <begin position="1"/>
        <end position="78"/>
    </location>
</feature>
<dbReference type="GO" id="GO:0003713">
    <property type="term" value="F:transcription coactivator activity"/>
    <property type="evidence" value="ECO:0007669"/>
    <property type="project" value="InterPro"/>
</dbReference>
<comment type="subcellular location">
    <subcellularLocation>
        <location evidence="1">Nucleus</location>
    </subcellularLocation>
</comment>
<dbReference type="OrthoDB" id="2505440at2759"/>
<dbReference type="GO" id="GO:0003677">
    <property type="term" value="F:DNA binding"/>
    <property type="evidence" value="ECO:0007669"/>
    <property type="project" value="UniProtKB-KW"/>
</dbReference>
<evidence type="ECO:0000256" key="7">
    <source>
        <dbReference type="SAM" id="MobiDB-lite"/>
    </source>
</evidence>
<evidence type="ECO:0000256" key="5">
    <source>
        <dbReference type="ARBA" id="ARBA00023163"/>
    </source>
</evidence>
<evidence type="ECO:0000256" key="2">
    <source>
        <dbReference type="ARBA" id="ARBA00009001"/>
    </source>
</evidence>
<proteinExistence type="inferred from homology"/>
<keyword evidence="6" id="KW-0539">Nucleus</keyword>
<dbReference type="STRING" id="670483.S7RW59"/>
<dbReference type="InterPro" id="IPR009044">
    <property type="entry name" value="ssDNA-bd_transcriptional_reg"/>
</dbReference>